<dbReference type="EMBL" id="KN817627">
    <property type="protein sequence ID" value="KJA16155.1"/>
    <property type="molecule type" value="Genomic_DNA"/>
</dbReference>
<dbReference type="PANTHER" id="PTHR10622:SF12">
    <property type="entry name" value="HET DOMAIN-CONTAINING PROTEIN"/>
    <property type="match status" value="1"/>
</dbReference>
<keyword evidence="3" id="KW-1185">Reference proteome</keyword>
<dbReference type="STRING" id="945553.A0A0D2P6Y8"/>
<feature type="domain" description="Heterokaryon incompatibility" evidence="1">
    <location>
        <begin position="245"/>
        <end position="335"/>
    </location>
</feature>
<gene>
    <name evidence="2" type="ORF">HYPSUDRAFT_219643</name>
</gene>
<dbReference type="OrthoDB" id="5122891at2759"/>
<dbReference type="AlphaFoldDB" id="A0A0D2P6Y8"/>
<accession>A0A0D2P6Y8</accession>
<dbReference type="Proteomes" id="UP000054270">
    <property type="component" value="Unassembled WGS sequence"/>
</dbReference>
<dbReference type="Pfam" id="PF06985">
    <property type="entry name" value="HET"/>
    <property type="match status" value="1"/>
</dbReference>
<proteinExistence type="predicted"/>
<dbReference type="PANTHER" id="PTHR10622">
    <property type="entry name" value="HET DOMAIN-CONTAINING PROTEIN"/>
    <property type="match status" value="1"/>
</dbReference>
<reference evidence="3" key="1">
    <citation type="submission" date="2014-04" db="EMBL/GenBank/DDBJ databases">
        <title>Evolutionary Origins and Diversification of the Mycorrhizal Mutualists.</title>
        <authorList>
            <consortium name="DOE Joint Genome Institute"/>
            <consortium name="Mycorrhizal Genomics Consortium"/>
            <person name="Kohler A."/>
            <person name="Kuo A."/>
            <person name="Nagy L.G."/>
            <person name="Floudas D."/>
            <person name="Copeland A."/>
            <person name="Barry K.W."/>
            <person name="Cichocki N."/>
            <person name="Veneault-Fourrey C."/>
            <person name="LaButti K."/>
            <person name="Lindquist E.A."/>
            <person name="Lipzen A."/>
            <person name="Lundell T."/>
            <person name="Morin E."/>
            <person name="Murat C."/>
            <person name="Riley R."/>
            <person name="Ohm R."/>
            <person name="Sun H."/>
            <person name="Tunlid A."/>
            <person name="Henrissat B."/>
            <person name="Grigoriev I.V."/>
            <person name="Hibbett D.S."/>
            <person name="Martin F."/>
        </authorList>
    </citation>
    <scope>NUCLEOTIDE SEQUENCE [LARGE SCALE GENOMIC DNA]</scope>
    <source>
        <strain evidence="3">FD-334 SS-4</strain>
    </source>
</reference>
<organism evidence="2 3">
    <name type="scientific">Hypholoma sublateritium (strain FD-334 SS-4)</name>
    <dbReference type="NCBI Taxonomy" id="945553"/>
    <lineage>
        <taxon>Eukaryota</taxon>
        <taxon>Fungi</taxon>
        <taxon>Dikarya</taxon>
        <taxon>Basidiomycota</taxon>
        <taxon>Agaricomycotina</taxon>
        <taxon>Agaricomycetes</taxon>
        <taxon>Agaricomycetidae</taxon>
        <taxon>Agaricales</taxon>
        <taxon>Agaricineae</taxon>
        <taxon>Strophariaceae</taxon>
        <taxon>Hypholoma</taxon>
    </lineage>
</organism>
<evidence type="ECO:0000259" key="1">
    <source>
        <dbReference type="Pfam" id="PF06985"/>
    </source>
</evidence>
<dbReference type="InterPro" id="IPR010730">
    <property type="entry name" value="HET"/>
</dbReference>
<name>A0A0D2P6Y8_HYPSF</name>
<sequence length="664" mass="74109">MILLGASVEDRVLGKDNTGVGQALITALADFIIPLIQGDTTAPDPSRAVAEDPHRSVYGAVHPGSGLTIEGQELLVALKRFAVSLVHTPEGQQKEQNSSEISDKLQEVSSGFGHPATVDVAKWVEPDTSTDIQLLGGWDGNMWEASGLGLISSETVNSRYHRLIKVIMDDARDMVFNTMPIRLLMFDEEGNGIKLVEKSEVLKHISLDLATFDFREATSSFIQDNGEFRPLACRRFLSRHKFGQYAILSHTWLPTGEVTYSDWLSRSFDTTSPGYVKLANFCKVAAVHYGLRLAWMDTVCINKESSAELDESIRSMFKWYKGTRVCITYLAETASLDVMGKDRWFTRGWTLQELLAPSCIKFYTVNWTAISDIPAYHCDKSKLSPLVSKICGATSLSKEELFHSPYLDHIPIWRKMQWASSREVTREEDAVYSLMGIFNVSMPTGYGEGSEHAFLRLVREILNSKLTSVSKLEIANWKTSSKFLSDAASPSALIPRDPRSYVRLSANRRVHFYPPSSPITLSHLGLSVPVLLMPSIQFAGTYRVPSSLKGDYSATARLAGYTYKILDGTLFSDESPRDICIFAVLNIADKSTEVLLPENGTCLAIQLLPQHPVDGWTIPEGLEFKRKYDMHPVTFDIVCHNGSSVRIPKDELDRHGITLRTMYL</sequence>
<evidence type="ECO:0000313" key="2">
    <source>
        <dbReference type="EMBL" id="KJA16155.1"/>
    </source>
</evidence>
<protein>
    <recommendedName>
        <fullName evidence="1">Heterokaryon incompatibility domain-containing protein</fullName>
    </recommendedName>
</protein>
<evidence type="ECO:0000313" key="3">
    <source>
        <dbReference type="Proteomes" id="UP000054270"/>
    </source>
</evidence>